<dbReference type="Pfam" id="PF01022">
    <property type="entry name" value="HTH_5"/>
    <property type="match status" value="1"/>
</dbReference>
<evidence type="ECO:0000313" key="6">
    <source>
        <dbReference type="Proteomes" id="UP000177199"/>
    </source>
</evidence>
<dbReference type="InterPro" id="IPR001845">
    <property type="entry name" value="HTH_ArsR_DNA-bd_dom"/>
</dbReference>
<dbReference type="PANTHER" id="PTHR43132:SF2">
    <property type="entry name" value="ARSENICAL RESISTANCE OPERON REPRESSOR ARSR-RELATED"/>
    <property type="match status" value="1"/>
</dbReference>
<protein>
    <recommendedName>
        <fullName evidence="4">HTH arsR-type domain-containing protein</fullName>
    </recommendedName>
</protein>
<evidence type="ECO:0000256" key="3">
    <source>
        <dbReference type="ARBA" id="ARBA00023163"/>
    </source>
</evidence>
<dbReference type="SMART" id="SM00746">
    <property type="entry name" value="TRASH"/>
    <property type="match status" value="1"/>
</dbReference>
<dbReference type="InterPro" id="IPR011017">
    <property type="entry name" value="TRASH_dom"/>
</dbReference>
<dbReference type="PANTHER" id="PTHR43132">
    <property type="entry name" value="ARSENICAL RESISTANCE OPERON REPRESSOR ARSR-RELATED"/>
    <property type="match status" value="1"/>
</dbReference>
<keyword evidence="2" id="KW-0238">DNA-binding</keyword>
<gene>
    <name evidence="5" type="ORF">A3F29_01540</name>
</gene>
<dbReference type="EMBL" id="MFZV01000007">
    <property type="protein sequence ID" value="OGK31393.1"/>
    <property type="molecule type" value="Genomic_DNA"/>
</dbReference>
<dbReference type="NCBIfam" id="NF033788">
    <property type="entry name" value="HTH_metalloreg"/>
    <property type="match status" value="1"/>
</dbReference>
<keyword evidence="1" id="KW-0805">Transcription regulation</keyword>
<evidence type="ECO:0000256" key="2">
    <source>
        <dbReference type="ARBA" id="ARBA00023125"/>
    </source>
</evidence>
<dbReference type="PRINTS" id="PR00778">
    <property type="entry name" value="HTHARSR"/>
</dbReference>
<dbReference type="Proteomes" id="UP000177199">
    <property type="component" value="Unassembled WGS sequence"/>
</dbReference>
<dbReference type="SMART" id="SM00418">
    <property type="entry name" value="HTH_ARSR"/>
    <property type="match status" value="1"/>
</dbReference>
<dbReference type="AlphaFoldDB" id="A0A1F7HJX7"/>
<sequence>MYSKLFQLHSKLLKSLAHSKRLEIIQLLREHSLPVQDIQEMLDLPQANLSQHLQILRESGVVKTKRDGKHIYYSIGHKNFIKASDLFREILIENNRDEVSSVAYKKMTELVPLTQDPVCKMRISPKTAAFVYKKKYHDFYFCGSGCLKIFKKNIKRYTKEMKK</sequence>
<dbReference type="InterPro" id="IPR051011">
    <property type="entry name" value="Metal_resp_trans_reg"/>
</dbReference>
<dbReference type="CDD" id="cd00090">
    <property type="entry name" value="HTH_ARSR"/>
    <property type="match status" value="1"/>
</dbReference>
<keyword evidence="3" id="KW-0804">Transcription</keyword>
<name>A0A1F7HJX7_9BACT</name>
<dbReference type="InterPro" id="IPR011991">
    <property type="entry name" value="ArsR-like_HTH"/>
</dbReference>
<dbReference type="GO" id="GO:0003677">
    <property type="term" value="F:DNA binding"/>
    <property type="evidence" value="ECO:0007669"/>
    <property type="project" value="UniProtKB-KW"/>
</dbReference>
<evidence type="ECO:0000259" key="4">
    <source>
        <dbReference type="PROSITE" id="PS50987"/>
    </source>
</evidence>
<dbReference type="InterPro" id="IPR036388">
    <property type="entry name" value="WH-like_DNA-bd_sf"/>
</dbReference>
<evidence type="ECO:0000256" key="1">
    <source>
        <dbReference type="ARBA" id="ARBA00023015"/>
    </source>
</evidence>
<proteinExistence type="predicted"/>
<accession>A0A1F7HJX7</accession>
<reference evidence="5 6" key="1">
    <citation type="journal article" date="2016" name="Nat. Commun.">
        <title>Thousands of microbial genomes shed light on interconnected biogeochemical processes in an aquifer system.</title>
        <authorList>
            <person name="Anantharaman K."/>
            <person name="Brown C.T."/>
            <person name="Hug L.A."/>
            <person name="Sharon I."/>
            <person name="Castelle C.J."/>
            <person name="Probst A.J."/>
            <person name="Thomas B.C."/>
            <person name="Singh A."/>
            <person name="Wilkins M.J."/>
            <person name="Karaoz U."/>
            <person name="Brodie E.L."/>
            <person name="Williams K.H."/>
            <person name="Hubbard S.S."/>
            <person name="Banfield J.F."/>
        </authorList>
    </citation>
    <scope>NUCLEOTIDE SEQUENCE [LARGE SCALE GENOMIC DNA]</scope>
</reference>
<dbReference type="PROSITE" id="PS50987">
    <property type="entry name" value="HTH_ARSR_2"/>
    <property type="match status" value="1"/>
</dbReference>
<dbReference type="SUPFAM" id="SSF46785">
    <property type="entry name" value="Winged helix' DNA-binding domain"/>
    <property type="match status" value="1"/>
</dbReference>
<dbReference type="InterPro" id="IPR036390">
    <property type="entry name" value="WH_DNA-bd_sf"/>
</dbReference>
<comment type="caution">
    <text evidence="5">The sequence shown here is derived from an EMBL/GenBank/DDBJ whole genome shotgun (WGS) entry which is preliminary data.</text>
</comment>
<evidence type="ECO:0000313" key="5">
    <source>
        <dbReference type="EMBL" id="OGK31393.1"/>
    </source>
</evidence>
<feature type="domain" description="HTH arsR-type" evidence="4">
    <location>
        <begin position="1"/>
        <end position="98"/>
    </location>
</feature>
<dbReference type="GO" id="GO:0003700">
    <property type="term" value="F:DNA-binding transcription factor activity"/>
    <property type="evidence" value="ECO:0007669"/>
    <property type="project" value="InterPro"/>
</dbReference>
<organism evidence="5 6">
    <name type="scientific">Candidatus Roizmanbacteria bacterium RIFCSPHIGHO2_12_FULL_33_9</name>
    <dbReference type="NCBI Taxonomy" id="1802045"/>
    <lineage>
        <taxon>Bacteria</taxon>
        <taxon>Candidatus Roizmaniibacteriota</taxon>
    </lineage>
</organism>
<dbReference type="Gene3D" id="1.10.10.10">
    <property type="entry name" value="Winged helix-like DNA-binding domain superfamily/Winged helix DNA-binding domain"/>
    <property type="match status" value="1"/>
</dbReference>